<name>A0ABY3X8K1_9GAMM</name>
<dbReference type="RefSeq" id="WP_057943903.1">
    <property type="nucleotide sequence ID" value="NZ_CP011131.1"/>
</dbReference>
<dbReference type="InterPro" id="IPR001792">
    <property type="entry name" value="Acylphosphatase-like_dom"/>
</dbReference>
<evidence type="ECO:0000256" key="4">
    <source>
        <dbReference type="ARBA" id="ARBA00047645"/>
    </source>
</evidence>
<comment type="similarity">
    <text evidence="1 6">Belongs to the acylphosphatase family.</text>
</comment>
<feature type="active site" evidence="5">
    <location>
        <position position="36"/>
    </location>
</feature>
<dbReference type="PROSITE" id="PS51160">
    <property type="entry name" value="ACYLPHOSPHATASE_3"/>
    <property type="match status" value="1"/>
</dbReference>
<keyword evidence="9" id="KW-1185">Reference proteome</keyword>
<evidence type="ECO:0000256" key="3">
    <source>
        <dbReference type="ARBA" id="ARBA00015991"/>
    </source>
</evidence>
<evidence type="ECO:0000256" key="2">
    <source>
        <dbReference type="ARBA" id="ARBA00012150"/>
    </source>
</evidence>
<feature type="active site" evidence="5">
    <location>
        <position position="18"/>
    </location>
</feature>
<dbReference type="InterPro" id="IPR020456">
    <property type="entry name" value="Acylphosphatase"/>
</dbReference>
<protein>
    <recommendedName>
        <fullName evidence="3 5">acylphosphatase</fullName>
        <ecNumber evidence="2 5">3.6.1.7</ecNumber>
    </recommendedName>
</protein>
<evidence type="ECO:0000256" key="6">
    <source>
        <dbReference type="RuleBase" id="RU004168"/>
    </source>
</evidence>
<evidence type="ECO:0000313" key="9">
    <source>
        <dbReference type="Proteomes" id="UP000829194"/>
    </source>
</evidence>
<dbReference type="PANTHER" id="PTHR47268:SF4">
    <property type="entry name" value="ACYLPHOSPHATASE"/>
    <property type="match status" value="1"/>
</dbReference>
<dbReference type="EMBL" id="CP093547">
    <property type="protein sequence ID" value="UNP28300.1"/>
    <property type="molecule type" value="Genomic_DNA"/>
</dbReference>
<sequence length="89" mass="9715">MSAARFFVAGKVQGVWFRASAREQAIALGLRGYANNLRDGRVEVLAVGDAAAIERLAQWLSHGPPMARVDRLVREDAREEEASEAFVCG</sequence>
<organism evidence="8 9">
    <name type="scientific">Lysobacter gummosus</name>
    <dbReference type="NCBI Taxonomy" id="262324"/>
    <lineage>
        <taxon>Bacteria</taxon>
        <taxon>Pseudomonadati</taxon>
        <taxon>Pseudomonadota</taxon>
        <taxon>Gammaproteobacteria</taxon>
        <taxon>Lysobacterales</taxon>
        <taxon>Lysobacteraceae</taxon>
        <taxon>Lysobacter</taxon>
    </lineage>
</organism>
<dbReference type="Pfam" id="PF00708">
    <property type="entry name" value="Acylphosphatase"/>
    <property type="match status" value="1"/>
</dbReference>
<dbReference type="PANTHER" id="PTHR47268">
    <property type="entry name" value="ACYLPHOSPHATASE"/>
    <property type="match status" value="1"/>
</dbReference>
<reference evidence="8 9" key="1">
    <citation type="submission" date="2022-03" db="EMBL/GenBank/DDBJ databases">
        <title>Complete genome sequence of Lysobacter capsici VKM B-2533 and Lysobacter gummosus 10.1.1, promising sources of lytic agents.</title>
        <authorList>
            <person name="Tarlachkov S.V."/>
            <person name="Kudryakova I.V."/>
            <person name="Afoshin A.S."/>
            <person name="Leontyevskaya E.A."/>
            <person name="Leontyevskaya N.V."/>
        </authorList>
    </citation>
    <scope>NUCLEOTIDE SEQUENCE [LARGE SCALE GENOMIC DNA]</scope>
    <source>
        <strain evidence="8 9">10.1.1</strain>
    </source>
</reference>
<proteinExistence type="inferred from homology"/>
<comment type="catalytic activity">
    <reaction evidence="4 5">
        <text>an acyl phosphate + H2O = a carboxylate + phosphate + H(+)</text>
        <dbReference type="Rhea" id="RHEA:14965"/>
        <dbReference type="ChEBI" id="CHEBI:15377"/>
        <dbReference type="ChEBI" id="CHEBI:15378"/>
        <dbReference type="ChEBI" id="CHEBI:29067"/>
        <dbReference type="ChEBI" id="CHEBI:43474"/>
        <dbReference type="ChEBI" id="CHEBI:59918"/>
        <dbReference type="EC" id="3.6.1.7"/>
    </reaction>
</comment>
<evidence type="ECO:0000256" key="1">
    <source>
        <dbReference type="ARBA" id="ARBA00005614"/>
    </source>
</evidence>
<dbReference type="NCBIfam" id="NF011022">
    <property type="entry name" value="PRK14451.1"/>
    <property type="match status" value="1"/>
</dbReference>
<dbReference type="InterPro" id="IPR017968">
    <property type="entry name" value="Acylphosphatase_CS"/>
</dbReference>
<evidence type="ECO:0000313" key="8">
    <source>
        <dbReference type="EMBL" id="UNP28300.1"/>
    </source>
</evidence>
<dbReference type="InterPro" id="IPR036046">
    <property type="entry name" value="Acylphosphatase-like_dom_sf"/>
</dbReference>
<dbReference type="PROSITE" id="PS00150">
    <property type="entry name" value="ACYLPHOSPHATASE_1"/>
    <property type="match status" value="1"/>
</dbReference>
<evidence type="ECO:0000256" key="5">
    <source>
        <dbReference type="PROSITE-ProRule" id="PRU00520"/>
    </source>
</evidence>
<accession>A0ABY3X8K1</accession>
<keyword evidence="5" id="KW-0378">Hydrolase</keyword>
<dbReference type="Gene3D" id="3.30.70.100">
    <property type="match status" value="1"/>
</dbReference>
<feature type="domain" description="Acylphosphatase-like" evidence="7">
    <location>
        <begin position="3"/>
        <end position="89"/>
    </location>
</feature>
<dbReference type="EC" id="3.6.1.7" evidence="2 5"/>
<evidence type="ECO:0000259" key="7">
    <source>
        <dbReference type="PROSITE" id="PS51160"/>
    </source>
</evidence>
<gene>
    <name evidence="8" type="ORF">MOV92_17615</name>
</gene>
<dbReference type="SUPFAM" id="SSF54975">
    <property type="entry name" value="Acylphosphatase/BLUF domain-like"/>
    <property type="match status" value="1"/>
</dbReference>
<dbReference type="Proteomes" id="UP000829194">
    <property type="component" value="Chromosome"/>
</dbReference>